<feature type="binding site" evidence="7">
    <location>
        <position position="75"/>
    </location>
    <ligand>
        <name>substrate</name>
    </ligand>
</feature>
<keyword evidence="12" id="KW-1185">Reference proteome</keyword>
<dbReference type="SMART" id="SM01002">
    <property type="entry name" value="AlaDh_PNT_C"/>
    <property type="match status" value="1"/>
</dbReference>
<keyword evidence="4 5" id="KW-0520">NAD</keyword>
<dbReference type="GO" id="GO:0005886">
    <property type="term" value="C:plasma membrane"/>
    <property type="evidence" value="ECO:0007669"/>
    <property type="project" value="TreeGrafter"/>
</dbReference>
<evidence type="ECO:0000313" key="12">
    <source>
        <dbReference type="Proteomes" id="UP000237310"/>
    </source>
</evidence>
<feature type="binding site" evidence="8">
    <location>
        <position position="198"/>
    </location>
    <ligand>
        <name>NAD(+)</name>
        <dbReference type="ChEBI" id="CHEBI:57540"/>
    </ligand>
</feature>
<evidence type="ECO:0000256" key="8">
    <source>
        <dbReference type="PIRSR" id="PIRSR000183-3"/>
    </source>
</evidence>
<evidence type="ECO:0000256" key="2">
    <source>
        <dbReference type="ARBA" id="ARBA00012897"/>
    </source>
</evidence>
<dbReference type="GO" id="GO:0042853">
    <property type="term" value="P:L-alanine catabolic process"/>
    <property type="evidence" value="ECO:0007669"/>
    <property type="project" value="InterPro"/>
</dbReference>
<feature type="domain" description="Alanine dehydrogenase/pyridine nucleotide transhydrogenase N-terminal" evidence="10">
    <location>
        <begin position="4"/>
        <end position="137"/>
    </location>
</feature>
<dbReference type="SUPFAM" id="SSF52283">
    <property type="entry name" value="Formate/glycerate dehydrogenase catalytic domain-like"/>
    <property type="match status" value="1"/>
</dbReference>
<dbReference type="InterPro" id="IPR007886">
    <property type="entry name" value="AlaDH/PNT_N"/>
</dbReference>
<feature type="binding site" evidence="8">
    <location>
        <position position="203"/>
    </location>
    <ligand>
        <name>NAD(+)</name>
        <dbReference type="ChEBI" id="CHEBI:57540"/>
    </ligand>
</feature>
<dbReference type="Gene3D" id="3.40.50.720">
    <property type="entry name" value="NAD(P)-binding Rossmann-like Domain"/>
    <property type="match status" value="2"/>
</dbReference>
<dbReference type="InterPro" id="IPR007698">
    <property type="entry name" value="AlaDH/PNT_NAD(H)-bd"/>
</dbReference>
<feature type="active site" description="Proton donor/acceptor" evidence="6">
    <location>
        <position position="270"/>
    </location>
</feature>
<dbReference type="InterPro" id="IPR008141">
    <property type="entry name" value="Ala_DH"/>
</dbReference>
<dbReference type="OrthoDB" id="9804592at2"/>
<comment type="caution">
    <text evidence="11">The sequence shown here is derived from an EMBL/GenBank/DDBJ whole genome shotgun (WGS) entry which is preliminary data.</text>
</comment>
<dbReference type="FunFam" id="3.40.50.720:FF:000049">
    <property type="entry name" value="Alanine dehydrogenase"/>
    <property type="match status" value="1"/>
</dbReference>
<dbReference type="RefSeq" id="WP_103806516.1">
    <property type="nucleotide sequence ID" value="NZ_PQVG01000007.1"/>
</dbReference>
<sequence>MIIGVPKEIKNNENRVALTPAGVAEFKKHGHLVYVQKSAGENSGFSDEAYAKAGAELLPTIEAVYEIAEMIIKVKEPIASEYPLIKKDQLLFTYFHFASSEPLTYAMIEREAVCLAYETVEKSDRSLPLLVPMSEVAGRMAIQEGAKYLEKPMKGKGILLGGVPGVPPAKVVVLGGGIVGTQAAKMAAGFGAQVTILDVSLPRLRYLSDVMPANVTTVMSNHYNVMDAISQADLVIGAVLIPGAKAPHLITRDMLKLMSPGTVLVDVAVDQGGCIETCSPTTHENPTFIIDDIVHYCVANMPGAVPYTSTLALTNATLPYALQLANKGWKKACTENEELKKGLNVANGKILYKGVAEAWNLPFEDVETALKDLVYA</sequence>
<evidence type="ECO:0000256" key="3">
    <source>
        <dbReference type="ARBA" id="ARBA00023002"/>
    </source>
</evidence>
<gene>
    <name evidence="11" type="primary">ald</name>
    <name evidence="11" type="ORF">C3L50_12465</name>
</gene>
<protein>
    <recommendedName>
        <fullName evidence="2 5">Alanine dehydrogenase</fullName>
        <ecNumber evidence="2 5">1.4.1.1</ecNumber>
    </recommendedName>
</protein>
<dbReference type="GO" id="GO:0000286">
    <property type="term" value="F:alanine dehydrogenase activity"/>
    <property type="evidence" value="ECO:0007669"/>
    <property type="project" value="UniProtKB-UniRule"/>
</dbReference>
<comment type="similarity">
    <text evidence="1 5">Belongs to the AlaDH/PNT family.</text>
</comment>
<dbReference type="Proteomes" id="UP000237310">
    <property type="component" value="Unassembled WGS sequence"/>
</dbReference>
<dbReference type="PANTHER" id="PTHR42795">
    <property type="entry name" value="ALANINE DEHYDROGENASE"/>
    <property type="match status" value="1"/>
</dbReference>
<dbReference type="Pfam" id="PF05222">
    <property type="entry name" value="AlaDh_PNT_N"/>
    <property type="match status" value="1"/>
</dbReference>
<evidence type="ECO:0000313" key="11">
    <source>
        <dbReference type="EMBL" id="POY38082.1"/>
    </source>
</evidence>
<evidence type="ECO:0000256" key="1">
    <source>
        <dbReference type="ARBA" id="ARBA00005689"/>
    </source>
</evidence>
<dbReference type="PANTHER" id="PTHR42795:SF1">
    <property type="entry name" value="ALANINE DEHYDROGENASE"/>
    <property type="match status" value="1"/>
</dbReference>
<dbReference type="EC" id="1.4.1.1" evidence="2 5"/>
<proteinExistence type="inferred from homology"/>
<dbReference type="GO" id="GO:0000166">
    <property type="term" value="F:nucleotide binding"/>
    <property type="evidence" value="ECO:0007669"/>
    <property type="project" value="UniProtKB-KW"/>
</dbReference>
<feature type="binding site" evidence="8">
    <location>
        <begin position="239"/>
        <end position="240"/>
    </location>
    <ligand>
        <name>NAD(+)</name>
        <dbReference type="ChEBI" id="CHEBI:57540"/>
    </ligand>
</feature>
<feature type="binding site" evidence="8">
    <location>
        <begin position="267"/>
        <end position="270"/>
    </location>
    <ligand>
        <name>NAD(+)</name>
        <dbReference type="ChEBI" id="CHEBI:57540"/>
    </ligand>
</feature>
<dbReference type="NCBIfam" id="TIGR00518">
    <property type="entry name" value="alaDH"/>
    <property type="match status" value="1"/>
</dbReference>
<evidence type="ECO:0000256" key="4">
    <source>
        <dbReference type="ARBA" id="ARBA00023027"/>
    </source>
</evidence>
<accession>A0A2S5A6W4</accession>
<comment type="catalytic activity">
    <reaction evidence="5">
        <text>L-alanine + NAD(+) + H2O = pyruvate + NH4(+) + NADH + H(+)</text>
        <dbReference type="Rhea" id="RHEA:18405"/>
        <dbReference type="ChEBI" id="CHEBI:15361"/>
        <dbReference type="ChEBI" id="CHEBI:15377"/>
        <dbReference type="ChEBI" id="CHEBI:15378"/>
        <dbReference type="ChEBI" id="CHEBI:28938"/>
        <dbReference type="ChEBI" id="CHEBI:57540"/>
        <dbReference type="ChEBI" id="CHEBI:57945"/>
        <dbReference type="ChEBI" id="CHEBI:57972"/>
        <dbReference type="EC" id="1.4.1.1"/>
    </reaction>
</comment>
<feature type="binding site" evidence="7">
    <location>
        <position position="15"/>
    </location>
    <ligand>
        <name>substrate</name>
    </ligand>
</feature>
<evidence type="ECO:0000259" key="10">
    <source>
        <dbReference type="SMART" id="SM01003"/>
    </source>
</evidence>
<dbReference type="PIRSF" id="PIRSF000183">
    <property type="entry name" value="Alanine_dh"/>
    <property type="match status" value="1"/>
</dbReference>
<dbReference type="AlphaFoldDB" id="A0A2S5A6W4"/>
<feature type="domain" description="Alanine dehydrogenase/pyridine nucleotide transhydrogenase NAD(H)-binding" evidence="9">
    <location>
        <begin position="149"/>
        <end position="297"/>
    </location>
</feature>
<keyword evidence="8" id="KW-0547">Nucleotide-binding</keyword>
<dbReference type="Pfam" id="PF01262">
    <property type="entry name" value="AlaDh_PNT_C"/>
    <property type="match status" value="1"/>
</dbReference>
<dbReference type="EMBL" id="PQVG01000007">
    <property type="protein sequence ID" value="POY38082.1"/>
    <property type="molecule type" value="Genomic_DNA"/>
</dbReference>
<evidence type="ECO:0000256" key="5">
    <source>
        <dbReference type="PIRNR" id="PIRNR000183"/>
    </source>
</evidence>
<feature type="active site" description="Proton donor/acceptor" evidence="6">
    <location>
        <position position="96"/>
    </location>
</feature>
<dbReference type="SMART" id="SM01003">
    <property type="entry name" value="AlaDh_PNT_N"/>
    <property type="match status" value="1"/>
</dbReference>
<dbReference type="CDD" id="cd05305">
    <property type="entry name" value="L-AlaDH"/>
    <property type="match status" value="1"/>
</dbReference>
<reference evidence="11 12" key="1">
    <citation type="submission" date="2018-01" db="EMBL/GenBank/DDBJ databases">
        <authorList>
            <person name="Gaut B.S."/>
            <person name="Morton B.R."/>
            <person name="Clegg M.T."/>
            <person name="Duvall M.R."/>
        </authorList>
    </citation>
    <scope>NUCLEOTIDE SEQUENCE [LARGE SCALE GENOMIC DNA]</scope>
    <source>
        <strain evidence="11 12">HR-AY</strain>
    </source>
</reference>
<evidence type="ECO:0000259" key="9">
    <source>
        <dbReference type="SMART" id="SM01002"/>
    </source>
</evidence>
<name>A0A2S5A6W4_9FLAO</name>
<feature type="binding site" evidence="8">
    <location>
        <begin position="298"/>
        <end position="301"/>
    </location>
    <ligand>
        <name>NAD(+)</name>
        <dbReference type="ChEBI" id="CHEBI:57540"/>
    </ligand>
</feature>
<feature type="binding site" evidence="8">
    <location>
        <position position="134"/>
    </location>
    <ligand>
        <name>NAD(+)</name>
        <dbReference type="ChEBI" id="CHEBI:57540"/>
    </ligand>
</feature>
<keyword evidence="3 5" id="KW-0560">Oxidoreductase</keyword>
<evidence type="ECO:0000256" key="7">
    <source>
        <dbReference type="PIRSR" id="PIRSR000183-2"/>
    </source>
</evidence>
<evidence type="ECO:0000256" key="6">
    <source>
        <dbReference type="PIRSR" id="PIRSR000183-1"/>
    </source>
</evidence>
<dbReference type="SUPFAM" id="SSF51735">
    <property type="entry name" value="NAD(P)-binding Rossmann-fold domains"/>
    <property type="match status" value="1"/>
</dbReference>
<organism evidence="11 12">
    <name type="scientific">Flavobacterium alvei</name>
    <dbReference type="NCBI Taxonomy" id="2080416"/>
    <lineage>
        <taxon>Bacteria</taxon>
        <taxon>Pseudomonadati</taxon>
        <taxon>Bacteroidota</taxon>
        <taxon>Flavobacteriia</taxon>
        <taxon>Flavobacteriales</taxon>
        <taxon>Flavobacteriaceae</taxon>
        <taxon>Flavobacterium</taxon>
    </lineage>
</organism>
<feature type="binding site" evidence="8">
    <location>
        <position position="220"/>
    </location>
    <ligand>
        <name>NAD(+)</name>
        <dbReference type="ChEBI" id="CHEBI:57540"/>
    </ligand>
</feature>
<dbReference type="InterPro" id="IPR036291">
    <property type="entry name" value="NAD(P)-bd_dom_sf"/>
</dbReference>